<dbReference type="InterPro" id="IPR048389">
    <property type="entry name" value="YciQ-like_C"/>
</dbReference>
<feature type="transmembrane region" description="Helical" evidence="2">
    <location>
        <begin position="465"/>
        <end position="485"/>
    </location>
</feature>
<protein>
    <submittedName>
        <fullName evidence="5">Hypothetical membrane protein</fullName>
    </submittedName>
</protein>
<feature type="transmembrane region" description="Helical" evidence="2">
    <location>
        <begin position="497"/>
        <end position="517"/>
    </location>
</feature>
<evidence type="ECO:0000259" key="3">
    <source>
        <dbReference type="Pfam" id="PF09972"/>
    </source>
</evidence>
<dbReference type="AlphaFoldDB" id="A0A0B7P063"/>
<dbReference type="InterPro" id="IPR018702">
    <property type="entry name" value="DUF2207"/>
</dbReference>
<dbReference type="Pfam" id="PF20990">
    <property type="entry name" value="DUF2207_C"/>
    <property type="match status" value="1"/>
</dbReference>
<evidence type="ECO:0000313" key="5">
    <source>
        <dbReference type="EMBL" id="CEP26817.1"/>
    </source>
</evidence>
<dbReference type="Pfam" id="PF09972">
    <property type="entry name" value="DUF2207"/>
    <property type="match status" value="1"/>
</dbReference>
<dbReference type="EMBL" id="LM676425">
    <property type="protein sequence ID" value="CEP26817.1"/>
    <property type="molecule type" value="Genomic_DNA"/>
</dbReference>
<feature type="compositionally biased region" description="Low complexity" evidence="1">
    <location>
        <begin position="12"/>
        <end position="22"/>
    </location>
</feature>
<reference evidence="5" key="1">
    <citation type="submission" date="2014-08" db="EMBL/GenBank/DDBJ databases">
        <authorList>
            <person name="Falentin Helene"/>
        </authorList>
    </citation>
    <scope>NUCLEOTIDE SEQUENCE</scope>
</reference>
<gene>
    <name evidence="5" type="ORF">PFCIRM138_10070</name>
</gene>
<keyword evidence="2" id="KW-0812">Transmembrane</keyword>
<evidence type="ECO:0000256" key="2">
    <source>
        <dbReference type="SAM" id="Phobius"/>
    </source>
</evidence>
<name>A0A0B7P063_PROFF</name>
<keyword evidence="2" id="KW-1133">Transmembrane helix</keyword>
<evidence type="ECO:0000259" key="4">
    <source>
        <dbReference type="Pfam" id="PF20990"/>
    </source>
</evidence>
<evidence type="ECO:0000256" key="1">
    <source>
        <dbReference type="SAM" id="MobiDB-lite"/>
    </source>
</evidence>
<feature type="domain" description="Predicted membrane protein YciQ-like C-terminal" evidence="4">
    <location>
        <begin position="343"/>
        <end position="579"/>
    </location>
</feature>
<feature type="domain" description="DUF2207" evidence="3">
    <location>
        <begin position="69"/>
        <end position="257"/>
    </location>
</feature>
<keyword evidence="2" id="KW-0472">Membrane</keyword>
<feature type="region of interest" description="Disordered" evidence="1">
    <location>
        <begin position="1"/>
        <end position="31"/>
    </location>
</feature>
<sequence>MSHSTGSPAMTAGRPGARQRPPGAAPHRRTGGATRAALMGFLALLMVALGLTAAPQRALAQTSDSFDSWTADYTVGTDGTTHVRETLVYRFASDSARHGMYRTLLTREPDGDNKNQDIVYDVSNVQVSSPDAPASFTQSDEATKGNPRERFVTIKIGDANKRVSSATATYVISYDVKGALRDAQGVEQLYWDAVGDNTPDVNDIRITVAVPGGAQQVQCFSGAVGSDTACTSSSVADQQAVFHQDVKQGSEVMTVGVGIASGLVANGTPRLEPAAKSSAAQAAPWGIATLAAAAIVGAIYLVRFRKNSADERFLGVPPGTVPVDVDAAQVGPASKHDVVPVRFDPPQIPVALGGLLVDGQVDSQEMTATLVDLAVRRAIQLRSTTGRHGSSELFGRLIDADKATTPYEKKLLDALFGSVAVGTEVNLSDPGSMSDASSELAREVAATATNQGLMKRIGQVGTKRSGAVIGSFVVLIGAWFGGSLLSNTAALASNAAGLTALMIIGALVVVGIITLLIRSSIARRGTRTAMGRAYTDQVQGFEEYLKTAEADQLKFEEGQDIFSQYLPWAIAFGIADRWASLCEQLVAQGRLTETAPYWYYGDPCGFRYAYFTSGVLSGVDSGISVPESSGGAGFGSGGSAFGGGGFSGGGGGGGGAGGW</sequence>
<organism evidence="5">
    <name type="scientific">Propionibacterium freudenreichii subsp. freudenreichii</name>
    <dbReference type="NCBI Taxonomy" id="66712"/>
    <lineage>
        <taxon>Bacteria</taxon>
        <taxon>Bacillati</taxon>
        <taxon>Actinomycetota</taxon>
        <taxon>Actinomycetes</taxon>
        <taxon>Propionibacteriales</taxon>
        <taxon>Propionibacteriaceae</taxon>
        <taxon>Propionibacterium</taxon>
    </lineage>
</organism>
<proteinExistence type="predicted"/>
<feature type="transmembrane region" description="Helical" evidence="2">
    <location>
        <begin position="282"/>
        <end position="302"/>
    </location>
</feature>
<accession>A0A0B7P063</accession>